<evidence type="ECO:0000256" key="7">
    <source>
        <dbReference type="ARBA" id="ARBA00022832"/>
    </source>
</evidence>
<dbReference type="PANTHER" id="PTHR12863:SF1">
    <property type="entry name" value="FATTY ACID 2-HYDROXYLASE"/>
    <property type="match status" value="1"/>
</dbReference>
<dbReference type="Proteomes" id="UP001157946">
    <property type="component" value="Unassembled WGS sequence"/>
</dbReference>
<dbReference type="GO" id="GO:0080132">
    <property type="term" value="F:fatty acid 2-hydroxylase activity"/>
    <property type="evidence" value="ECO:0007669"/>
    <property type="project" value="InterPro"/>
</dbReference>
<keyword evidence="9 14" id="KW-1133">Transmembrane helix</keyword>
<evidence type="ECO:0000313" key="17">
    <source>
        <dbReference type="Proteomes" id="UP001157946"/>
    </source>
</evidence>
<comment type="subcellular location">
    <subcellularLocation>
        <location evidence="2">Endoplasmic reticulum membrane</location>
        <topology evidence="2">Multi-pass membrane protein</topology>
    </subcellularLocation>
</comment>
<evidence type="ECO:0000313" key="16">
    <source>
        <dbReference type="EMBL" id="SMP02546.1"/>
    </source>
</evidence>
<organism evidence="16 17">
    <name type="scientific">Laceyella tengchongensis</name>
    <dbReference type="NCBI Taxonomy" id="574699"/>
    <lineage>
        <taxon>Bacteria</taxon>
        <taxon>Bacillati</taxon>
        <taxon>Bacillota</taxon>
        <taxon>Bacilli</taxon>
        <taxon>Bacillales</taxon>
        <taxon>Thermoactinomycetaceae</taxon>
        <taxon>Laceyella</taxon>
    </lineage>
</organism>
<keyword evidence="3" id="KW-0444">Lipid biosynthesis</keyword>
<keyword evidence="10" id="KW-0560">Oxidoreductase</keyword>
<feature type="transmembrane region" description="Helical" evidence="14">
    <location>
        <begin position="12"/>
        <end position="33"/>
    </location>
</feature>
<evidence type="ECO:0000256" key="5">
    <source>
        <dbReference type="ARBA" id="ARBA00022723"/>
    </source>
</evidence>
<name>A0AA45WJB5_9BACL</name>
<keyword evidence="5" id="KW-0479">Metal-binding</keyword>
<keyword evidence="17" id="KW-1185">Reference proteome</keyword>
<keyword evidence="4 14" id="KW-0812">Transmembrane</keyword>
<evidence type="ECO:0000256" key="10">
    <source>
        <dbReference type="ARBA" id="ARBA00023002"/>
    </source>
</evidence>
<comment type="cofactor">
    <cofactor evidence="1">
        <name>Zn(2+)</name>
        <dbReference type="ChEBI" id="CHEBI:29105"/>
    </cofactor>
</comment>
<evidence type="ECO:0000256" key="6">
    <source>
        <dbReference type="ARBA" id="ARBA00022824"/>
    </source>
</evidence>
<keyword evidence="13" id="KW-0275">Fatty acid biosynthesis</keyword>
<evidence type="ECO:0000256" key="14">
    <source>
        <dbReference type="SAM" id="Phobius"/>
    </source>
</evidence>
<accession>A0AA45WJB5</accession>
<evidence type="ECO:0000256" key="13">
    <source>
        <dbReference type="ARBA" id="ARBA00023160"/>
    </source>
</evidence>
<feature type="transmembrane region" description="Helical" evidence="14">
    <location>
        <begin position="39"/>
        <end position="56"/>
    </location>
</feature>
<evidence type="ECO:0000256" key="8">
    <source>
        <dbReference type="ARBA" id="ARBA00022833"/>
    </source>
</evidence>
<dbReference type="RefSeq" id="WP_102991734.1">
    <property type="nucleotide sequence ID" value="NZ_FXTU01000001.1"/>
</dbReference>
<dbReference type="GO" id="GO:0016020">
    <property type="term" value="C:membrane"/>
    <property type="evidence" value="ECO:0007669"/>
    <property type="project" value="InterPro"/>
</dbReference>
<reference evidence="16" key="1">
    <citation type="submission" date="2017-05" db="EMBL/GenBank/DDBJ databases">
        <authorList>
            <person name="Varghese N."/>
            <person name="Submissions S."/>
        </authorList>
    </citation>
    <scope>NUCLEOTIDE SEQUENCE</scope>
    <source>
        <strain evidence="16">DSM 45262</strain>
    </source>
</reference>
<evidence type="ECO:0000256" key="12">
    <source>
        <dbReference type="ARBA" id="ARBA00023136"/>
    </source>
</evidence>
<evidence type="ECO:0000256" key="9">
    <source>
        <dbReference type="ARBA" id="ARBA00022989"/>
    </source>
</evidence>
<feature type="domain" description="Fatty acid hydroxylase" evidence="15">
    <location>
        <begin position="44"/>
        <end position="184"/>
    </location>
</feature>
<dbReference type="EMBL" id="FXTU01000001">
    <property type="protein sequence ID" value="SMP02546.1"/>
    <property type="molecule type" value="Genomic_DNA"/>
</dbReference>
<keyword evidence="8" id="KW-0862">Zinc</keyword>
<dbReference type="GO" id="GO:0005506">
    <property type="term" value="F:iron ion binding"/>
    <property type="evidence" value="ECO:0007669"/>
    <property type="project" value="InterPro"/>
</dbReference>
<protein>
    <submittedName>
        <fullName evidence="16">Fatty acid hydroxylase superfamily protein</fullName>
    </submittedName>
</protein>
<dbReference type="InterPro" id="IPR006694">
    <property type="entry name" value="Fatty_acid_hydroxylase"/>
</dbReference>
<gene>
    <name evidence="16" type="ORF">SAMN06265361_101357</name>
</gene>
<evidence type="ECO:0000256" key="3">
    <source>
        <dbReference type="ARBA" id="ARBA00022516"/>
    </source>
</evidence>
<feature type="transmembrane region" description="Helical" evidence="14">
    <location>
        <begin position="91"/>
        <end position="113"/>
    </location>
</feature>
<dbReference type="InterPro" id="IPR014430">
    <property type="entry name" value="Scs7"/>
</dbReference>
<evidence type="ECO:0000256" key="4">
    <source>
        <dbReference type="ARBA" id="ARBA00022692"/>
    </source>
</evidence>
<keyword evidence="6" id="KW-0256">Endoplasmic reticulum</keyword>
<proteinExistence type="predicted"/>
<dbReference type="AlphaFoldDB" id="A0AA45WJB5"/>
<comment type="caution">
    <text evidence="16">The sequence shown here is derived from an EMBL/GenBank/DDBJ whole genome shotgun (WGS) entry which is preliminary data.</text>
</comment>
<feature type="transmembrane region" description="Helical" evidence="14">
    <location>
        <begin position="119"/>
        <end position="136"/>
    </location>
</feature>
<keyword evidence="12 14" id="KW-0472">Membrane</keyword>
<evidence type="ECO:0000256" key="2">
    <source>
        <dbReference type="ARBA" id="ARBA00004477"/>
    </source>
</evidence>
<dbReference type="PANTHER" id="PTHR12863">
    <property type="entry name" value="FATTY ACID HYDROXYLASE"/>
    <property type="match status" value="1"/>
</dbReference>
<evidence type="ECO:0000256" key="11">
    <source>
        <dbReference type="ARBA" id="ARBA00023098"/>
    </source>
</evidence>
<keyword evidence="11" id="KW-0443">Lipid metabolism</keyword>
<dbReference type="Pfam" id="PF04116">
    <property type="entry name" value="FA_hydroxylase"/>
    <property type="match status" value="1"/>
</dbReference>
<dbReference type="GO" id="GO:0006633">
    <property type="term" value="P:fatty acid biosynthetic process"/>
    <property type="evidence" value="ECO:0007669"/>
    <property type="project" value="UniProtKB-KW"/>
</dbReference>
<evidence type="ECO:0000259" key="15">
    <source>
        <dbReference type="Pfam" id="PF04116"/>
    </source>
</evidence>
<keyword evidence="7" id="KW-0276">Fatty acid metabolism</keyword>
<evidence type="ECO:0000256" key="1">
    <source>
        <dbReference type="ARBA" id="ARBA00001947"/>
    </source>
</evidence>
<sequence>MNAKTVKEFWLFPDILLMGVLFVSGLVVTAPQLTSVKGWVPLGIGMLTYAASEYFIHRFLFHLPPPKHPVLLKWLKRLHYDHHADPHKLDLLFLPAWYSLPLIAVAAGTVYLITSSLSWTVSYVTGVIGFLLYYEWCHYVAHRPIIPLTPWGRWMKKLHLRHHFKNEHYWYGVTSPAFDLLLGTFKSEKEVGRSDTVRDLEQHARQE</sequence>